<feature type="compositionally biased region" description="Gly residues" evidence="1">
    <location>
        <begin position="35"/>
        <end position="48"/>
    </location>
</feature>
<evidence type="ECO:0000313" key="3">
    <source>
        <dbReference type="Proteomes" id="UP000664940"/>
    </source>
</evidence>
<dbReference type="AlphaFoldDB" id="A0A833YWA5"/>
<dbReference type="Proteomes" id="UP000664940">
    <property type="component" value="Unassembled WGS sequence"/>
</dbReference>
<proteinExistence type="predicted"/>
<dbReference type="EMBL" id="JABVXQ010000013">
    <property type="protein sequence ID" value="KAF6081773.1"/>
    <property type="molecule type" value="Genomic_DNA"/>
</dbReference>
<feature type="compositionally biased region" description="Basic and acidic residues" evidence="1">
    <location>
        <begin position="49"/>
        <end position="61"/>
    </location>
</feature>
<evidence type="ECO:0000256" key="1">
    <source>
        <dbReference type="SAM" id="MobiDB-lite"/>
    </source>
</evidence>
<evidence type="ECO:0000313" key="2">
    <source>
        <dbReference type="EMBL" id="KAF6081773.1"/>
    </source>
</evidence>
<protein>
    <submittedName>
        <fullName evidence="2">Uncharacterized protein</fullName>
    </submittedName>
</protein>
<reference evidence="2 3" key="1">
    <citation type="journal article" date="2020" name="Nature">
        <title>Six reference-quality genomes reveal evolution of bat adaptations.</title>
        <authorList>
            <person name="Jebb D."/>
            <person name="Huang Z."/>
            <person name="Pippel M."/>
            <person name="Hughes G.M."/>
            <person name="Lavrichenko K."/>
            <person name="Devanna P."/>
            <person name="Winkler S."/>
            <person name="Jermiin L.S."/>
            <person name="Skirmuntt E.C."/>
            <person name="Katzourakis A."/>
            <person name="Burkitt-Gray L."/>
            <person name="Ray D.A."/>
            <person name="Sullivan K.A.M."/>
            <person name="Roscito J.G."/>
            <person name="Kirilenko B.M."/>
            <person name="Davalos L.M."/>
            <person name="Corthals A.P."/>
            <person name="Power M.L."/>
            <person name="Jones G."/>
            <person name="Ransome R.D."/>
            <person name="Dechmann D.K.N."/>
            <person name="Locatelli A.G."/>
            <person name="Puechmaille S.J."/>
            <person name="Fedrigo O."/>
            <person name="Jarvis E.D."/>
            <person name="Hiller M."/>
            <person name="Vernes S.C."/>
            <person name="Myers E.W."/>
            <person name="Teeling E.C."/>
        </authorList>
    </citation>
    <scope>NUCLEOTIDE SEQUENCE [LARGE SCALE GENOMIC DNA]</scope>
    <source>
        <strain evidence="2">Bat1K_MPI-CBG_1</strain>
    </source>
</reference>
<organism evidence="2 3">
    <name type="scientific">Phyllostomus discolor</name>
    <name type="common">pale spear-nosed bat</name>
    <dbReference type="NCBI Taxonomy" id="89673"/>
    <lineage>
        <taxon>Eukaryota</taxon>
        <taxon>Metazoa</taxon>
        <taxon>Chordata</taxon>
        <taxon>Craniata</taxon>
        <taxon>Vertebrata</taxon>
        <taxon>Euteleostomi</taxon>
        <taxon>Mammalia</taxon>
        <taxon>Eutheria</taxon>
        <taxon>Laurasiatheria</taxon>
        <taxon>Chiroptera</taxon>
        <taxon>Yangochiroptera</taxon>
        <taxon>Phyllostomidae</taxon>
        <taxon>Phyllostominae</taxon>
        <taxon>Phyllostomus</taxon>
    </lineage>
</organism>
<accession>A0A833YWA5</accession>
<name>A0A833YWA5_9CHIR</name>
<comment type="caution">
    <text evidence="2">The sequence shown here is derived from an EMBL/GenBank/DDBJ whole genome shotgun (WGS) entry which is preliminary data.</text>
</comment>
<feature type="region of interest" description="Disordered" evidence="1">
    <location>
        <begin position="35"/>
        <end position="126"/>
    </location>
</feature>
<gene>
    <name evidence="2" type="ORF">HJG60_008792</name>
</gene>
<sequence length="126" mass="12799">MEKADGGSAANGRGGGGVWVSQFVRLCRGWDGGCGHVGWEGTGGGGSLRGEETGQRAREPGWGRFGCPKGSRIGAGSSSGESDPDPPLSPPEQRRQGSTEGSPAGPGGGPWDWKELSLGILPLSRP</sequence>